<dbReference type="Gene3D" id="3.50.50.60">
    <property type="entry name" value="FAD/NAD(P)-binding domain"/>
    <property type="match status" value="2"/>
</dbReference>
<evidence type="ECO:0000313" key="4">
    <source>
        <dbReference type="EMBL" id="PVH98330.1"/>
    </source>
</evidence>
<dbReference type="STRING" id="97972.A0A2V1DJN3"/>
<evidence type="ECO:0000256" key="1">
    <source>
        <dbReference type="ARBA" id="ARBA00022630"/>
    </source>
</evidence>
<reference evidence="4 5" key="1">
    <citation type="journal article" date="2018" name="Sci. Rep.">
        <title>Comparative genomics provides insights into the lifestyle and reveals functional heterogeneity of dark septate endophytic fungi.</title>
        <authorList>
            <person name="Knapp D.G."/>
            <person name="Nemeth J.B."/>
            <person name="Barry K."/>
            <person name="Hainaut M."/>
            <person name="Henrissat B."/>
            <person name="Johnson J."/>
            <person name="Kuo A."/>
            <person name="Lim J.H.P."/>
            <person name="Lipzen A."/>
            <person name="Nolan M."/>
            <person name="Ohm R.A."/>
            <person name="Tamas L."/>
            <person name="Grigoriev I.V."/>
            <person name="Spatafora J.W."/>
            <person name="Nagy L.G."/>
            <person name="Kovacs G.M."/>
        </authorList>
    </citation>
    <scope>NUCLEOTIDE SEQUENCE [LARGE SCALE GENOMIC DNA]</scope>
    <source>
        <strain evidence="4 5">DSE2036</strain>
    </source>
</reference>
<proteinExistence type="predicted"/>
<organism evidence="4 5">
    <name type="scientific">Periconia macrospinosa</name>
    <dbReference type="NCBI Taxonomy" id="97972"/>
    <lineage>
        <taxon>Eukaryota</taxon>
        <taxon>Fungi</taxon>
        <taxon>Dikarya</taxon>
        <taxon>Ascomycota</taxon>
        <taxon>Pezizomycotina</taxon>
        <taxon>Dothideomycetes</taxon>
        <taxon>Pleosporomycetidae</taxon>
        <taxon>Pleosporales</taxon>
        <taxon>Massarineae</taxon>
        <taxon>Periconiaceae</taxon>
        <taxon>Periconia</taxon>
    </lineage>
</organism>
<dbReference type="InterPro" id="IPR036188">
    <property type="entry name" value="FAD/NAD-bd_sf"/>
</dbReference>
<accession>A0A2V1DJN3</accession>
<keyword evidence="5" id="KW-1185">Reference proteome</keyword>
<name>A0A2V1DJN3_9PLEO</name>
<dbReference type="EMBL" id="KZ805416">
    <property type="protein sequence ID" value="PVH98330.1"/>
    <property type="molecule type" value="Genomic_DNA"/>
</dbReference>
<keyword evidence="4" id="KW-0503">Monooxygenase</keyword>
<dbReference type="SUPFAM" id="SSF51905">
    <property type="entry name" value="FAD/NAD(P)-binding domain"/>
    <property type="match status" value="2"/>
</dbReference>
<keyword evidence="3" id="KW-0560">Oxidoreductase</keyword>
<sequence>MASHSYDLIIVGAGLSGIIAAQRFLDAHPQLDLVILEKDSNIGGSFWTQWSHGLSEFSDCAMPRPPEADCYHDFYRAKHTTDYLHQYCRREDENGRTLRDRIIFNANIQSVKKLDDLWTARSEAATFTAPKILIASGLCSIPKMPELSGRELFRGPIVHTEAFGDSKIMESPSITRLLVLGAGKSAADVVYEGVKNGKEVHWVIRKSGTGPSFFSSGRGKGPFKNAFEAAHTRVVASIGPSIFNKENGWTNFLQHNRIGRKLVETMLATQDQEIRNEADYHGRDKSKGFDQLEYETPFFWQNGPGGLIHHDDFWDIISSNVYIHRDQIKSLNENTVFLEGGEKILCDAIVCGTGWIPSLQFFDNTQLLNLGLPTPLGSEPSKELQHWERLFQEADQNICTKFPLLANPPKHPHQKASTTPYRLYQGMAPIDDSSILFLNHLITGNMLLCAEAQSLWAVAYFDKTITLPSKEDMEKHIATWVAFSRRRYLSNGELGNAINFESITYVDALLKEMGLTAHQKPWRKQWFDPFRPSDLGKAWAEYLLKYNPGRDGDAKDND</sequence>
<evidence type="ECO:0000256" key="3">
    <source>
        <dbReference type="ARBA" id="ARBA00023002"/>
    </source>
</evidence>
<dbReference type="GO" id="GO:0004497">
    <property type="term" value="F:monooxygenase activity"/>
    <property type="evidence" value="ECO:0007669"/>
    <property type="project" value="UniProtKB-KW"/>
</dbReference>
<keyword evidence="1" id="KW-0285">Flavoprotein</keyword>
<dbReference type="InterPro" id="IPR050346">
    <property type="entry name" value="FMO-like"/>
</dbReference>
<evidence type="ECO:0000313" key="5">
    <source>
        <dbReference type="Proteomes" id="UP000244855"/>
    </source>
</evidence>
<evidence type="ECO:0000256" key="2">
    <source>
        <dbReference type="ARBA" id="ARBA00022827"/>
    </source>
</evidence>
<dbReference type="OrthoDB" id="2915840at2759"/>
<dbReference type="Proteomes" id="UP000244855">
    <property type="component" value="Unassembled WGS sequence"/>
</dbReference>
<protein>
    <submittedName>
        <fullName evidence="4">Flavin-binding monooxygenase-like protein-like protein</fullName>
    </submittedName>
</protein>
<dbReference type="AlphaFoldDB" id="A0A2V1DJN3"/>
<dbReference type="PANTHER" id="PTHR23023">
    <property type="entry name" value="DIMETHYLANILINE MONOOXYGENASE"/>
    <property type="match status" value="1"/>
</dbReference>
<dbReference type="Pfam" id="PF13738">
    <property type="entry name" value="Pyr_redox_3"/>
    <property type="match status" value="1"/>
</dbReference>
<keyword evidence="2" id="KW-0274">FAD</keyword>
<gene>
    <name evidence="4" type="ORF">DM02DRAFT_630364</name>
</gene>